<comment type="pathway">
    <text evidence="2 8">Amino-acid biosynthesis; L-tryptophan biosynthesis; L-tryptophan from chorismate: step 4/5.</text>
</comment>
<organism evidence="10 11">
    <name type="scientific">Thalassorhabdus alkalitolerans</name>
    <dbReference type="NCBI Taxonomy" id="2282697"/>
    <lineage>
        <taxon>Bacteria</taxon>
        <taxon>Bacillati</taxon>
        <taxon>Bacillota</taxon>
        <taxon>Bacilli</taxon>
        <taxon>Bacillales</taxon>
        <taxon>Bacillaceae</taxon>
        <taxon>Thalassorhabdus</taxon>
    </lineage>
</organism>
<keyword evidence="7 8" id="KW-0456">Lyase</keyword>
<evidence type="ECO:0000256" key="6">
    <source>
        <dbReference type="ARBA" id="ARBA00023141"/>
    </source>
</evidence>
<sequence length="256" mass="28334">MLTKILETKKEEIASLTIPDPYQGERRSLKAYLTRRGSQAHVIAEVKKASPSKGVIREDFNPLEIALSYESGGADAISVLTDVTYFQGNREYLTEIKKHVKIPVLRKDFIVDPLQVEESEALGADAILLIAAALEPEKLKELYDLAYNKGMECLVEVHSSQELEELMNVFTPEIIGVNNRDLSTFVTSLEVTEKTGSLIPAESVFVSESGIHEPKDLERVAKAGANAVLVGESLMRQRDPGEAVKRLKGETLHDED</sequence>
<dbReference type="Proteomes" id="UP001596142">
    <property type="component" value="Unassembled WGS sequence"/>
</dbReference>
<evidence type="ECO:0000259" key="9">
    <source>
        <dbReference type="Pfam" id="PF00218"/>
    </source>
</evidence>
<proteinExistence type="inferred from homology"/>
<evidence type="ECO:0000256" key="8">
    <source>
        <dbReference type="HAMAP-Rule" id="MF_00134"/>
    </source>
</evidence>
<dbReference type="NCBIfam" id="NF001377">
    <property type="entry name" value="PRK00278.2-4"/>
    <property type="match status" value="1"/>
</dbReference>
<dbReference type="InterPro" id="IPR001468">
    <property type="entry name" value="Indole-3-GlycerolPSynthase_CS"/>
</dbReference>
<keyword evidence="4 8" id="KW-0210">Decarboxylase</keyword>
<evidence type="ECO:0000256" key="3">
    <source>
        <dbReference type="ARBA" id="ARBA00022605"/>
    </source>
</evidence>
<dbReference type="GO" id="GO:0004425">
    <property type="term" value="F:indole-3-glycerol-phosphate synthase activity"/>
    <property type="evidence" value="ECO:0007669"/>
    <property type="project" value="UniProtKB-EC"/>
</dbReference>
<dbReference type="HAMAP" id="MF_00134_B">
    <property type="entry name" value="IGPS_B"/>
    <property type="match status" value="1"/>
</dbReference>
<evidence type="ECO:0000313" key="10">
    <source>
        <dbReference type="EMBL" id="MFC5714227.1"/>
    </source>
</evidence>
<gene>
    <name evidence="8 10" type="primary">trpC</name>
    <name evidence="10" type="ORF">ACFPU1_15865</name>
</gene>
<evidence type="ECO:0000256" key="4">
    <source>
        <dbReference type="ARBA" id="ARBA00022793"/>
    </source>
</evidence>
<dbReference type="CDD" id="cd00331">
    <property type="entry name" value="IGPS"/>
    <property type="match status" value="1"/>
</dbReference>
<name>A0ABW0YRW9_9BACI</name>
<dbReference type="InterPro" id="IPR045186">
    <property type="entry name" value="Indole-3-glycerol_P_synth"/>
</dbReference>
<evidence type="ECO:0000256" key="1">
    <source>
        <dbReference type="ARBA" id="ARBA00001633"/>
    </source>
</evidence>
<dbReference type="PANTHER" id="PTHR22854:SF2">
    <property type="entry name" value="INDOLE-3-GLYCEROL-PHOSPHATE SYNTHASE"/>
    <property type="match status" value="1"/>
</dbReference>
<dbReference type="PROSITE" id="PS00614">
    <property type="entry name" value="IGPS"/>
    <property type="match status" value="1"/>
</dbReference>
<dbReference type="Pfam" id="PF00218">
    <property type="entry name" value="IGPS"/>
    <property type="match status" value="1"/>
</dbReference>
<comment type="caution">
    <text evidence="10">The sequence shown here is derived from an EMBL/GenBank/DDBJ whole genome shotgun (WGS) entry which is preliminary data.</text>
</comment>
<evidence type="ECO:0000256" key="2">
    <source>
        <dbReference type="ARBA" id="ARBA00004696"/>
    </source>
</evidence>
<keyword evidence="6 8" id="KW-0057">Aromatic amino acid biosynthesis</keyword>
<keyword evidence="3 8" id="KW-0028">Amino-acid biosynthesis</keyword>
<feature type="domain" description="Indole-3-glycerol phosphate synthase" evidence="9">
    <location>
        <begin position="8"/>
        <end position="247"/>
    </location>
</feature>
<dbReference type="NCBIfam" id="NF001375">
    <property type="entry name" value="PRK00278.2-2"/>
    <property type="match status" value="1"/>
</dbReference>
<evidence type="ECO:0000256" key="7">
    <source>
        <dbReference type="ARBA" id="ARBA00023239"/>
    </source>
</evidence>
<protein>
    <recommendedName>
        <fullName evidence="8">Indole-3-glycerol phosphate synthase</fullName>
        <shortName evidence="8">IGPS</shortName>
        <ecNumber evidence="8">4.1.1.48</ecNumber>
    </recommendedName>
</protein>
<dbReference type="EMBL" id="JBHSOZ010000010">
    <property type="protein sequence ID" value="MFC5714227.1"/>
    <property type="molecule type" value="Genomic_DNA"/>
</dbReference>
<reference evidence="11" key="1">
    <citation type="journal article" date="2019" name="Int. J. Syst. Evol. Microbiol.">
        <title>The Global Catalogue of Microorganisms (GCM) 10K type strain sequencing project: providing services to taxonomists for standard genome sequencing and annotation.</title>
        <authorList>
            <consortium name="The Broad Institute Genomics Platform"/>
            <consortium name="The Broad Institute Genome Sequencing Center for Infectious Disease"/>
            <person name="Wu L."/>
            <person name="Ma J."/>
        </authorList>
    </citation>
    <scope>NUCLEOTIDE SEQUENCE [LARGE SCALE GENOMIC DNA]</scope>
    <source>
        <strain evidence="11">CECT 7184</strain>
    </source>
</reference>
<keyword evidence="5 8" id="KW-0822">Tryptophan biosynthesis</keyword>
<dbReference type="InterPro" id="IPR013785">
    <property type="entry name" value="Aldolase_TIM"/>
</dbReference>
<dbReference type="EC" id="4.1.1.48" evidence="8"/>
<dbReference type="Gene3D" id="3.20.20.70">
    <property type="entry name" value="Aldolase class I"/>
    <property type="match status" value="1"/>
</dbReference>
<keyword evidence="11" id="KW-1185">Reference proteome</keyword>
<comment type="similarity">
    <text evidence="8">Belongs to the TrpC family.</text>
</comment>
<evidence type="ECO:0000313" key="11">
    <source>
        <dbReference type="Proteomes" id="UP001596142"/>
    </source>
</evidence>
<accession>A0ABW0YRW9</accession>
<dbReference type="InterPro" id="IPR013798">
    <property type="entry name" value="Indole-3-glycerol_P_synth_dom"/>
</dbReference>
<dbReference type="RefSeq" id="WP_385942838.1">
    <property type="nucleotide sequence ID" value="NZ_JBHSOZ010000010.1"/>
</dbReference>
<comment type="catalytic activity">
    <reaction evidence="1 8">
        <text>1-(2-carboxyphenylamino)-1-deoxy-D-ribulose 5-phosphate + H(+) = (1S,2R)-1-C-(indol-3-yl)glycerol 3-phosphate + CO2 + H2O</text>
        <dbReference type="Rhea" id="RHEA:23476"/>
        <dbReference type="ChEBI" id="CHEBI:15377"/>
        <dbReference type="ChEBI" id="CHEBI:15378"/>
        <dbReference type="ChEBI" id="CHEBI:16526"/>
        <dbReference type="ChEBI" id="CHEBI:58613"/>
        <dbReference type="ChEBI" id="CHEBI:58866"/>
        <dbReference type="EC" id="4.1.1.48"/>
    </reaction>
</comment>
<dbReference type="SUPFAM" id="SSF51366">
    <property type="entry name" value="Ribulose-phoshate binding barrel"/>
    <property type="match status" value="1"/>
</dbReference>
<evidence type="ECO:0000256" key="5">
    <source>
        <dbReference type="ARBA" id="ARBA00022822"/>
    </source>
</evidence>
<dbReference type="PANTHER" id="PTHR22854">
    <property type="entry name" value="TRYPTOPHAN BIOSYNTHESIS PROTEIN"/>
    <property type="match status" value="1"/>
</dbReference>
<dbReference type="InterPro" id="IPR011060">
    <property type="entry name" value="RibuloseP-bd_barrel"/>
</dbReference>